<dbReference type="Proteomes" id="UP000053647">
    <property type="component" value="Unassembled WGS sequence"/>
</dbReference>
<feature type="region of interest" description="Disordered" evidence="1">
    <location>
        <begin position="167"/>
        <end position="376"/>
    </location>
</feature>
<protein>
    <submittedName>
        <fullName evidence="2">Uncharacterized protein</fullName>
    </submittedName>
</protein>
<dbReference type="HOGENOM" id="CLU_007654_0_0_1"/>
<name>A0A0C9SPF6_PAXIN</name>
<feature type="compositionally biased region" description="Basic and acidic residues" evidence="1">
    <location>
        <begin position="232"/>
        <end position="243"/>
    </location>
</feature>
<dbReference type="AlphaFoldDB" id="A0A0C9SPF6"/>
<reference evidence="2 3" key="1">
    <citation type="submission" date="2014-06" db="EMBL/GenBank/DDBJ databases">
        <authorList>
            <consortium name="DOE Joint Genome Institute"/>
            <person name="Kuo A."/>
            <person name="Kohler A."/>
            <person name="Nagy L.G."/>
            <person name="Floudas D."/>
            <person name="Copeland A."/>
            <person name="Barry K.W."/>
            <person name="Cichocki N."/>
            <person name="Veneault-Fourrey C."/>
            <person name="LaButti K."/>
            <person name="Lindquist E.A."/>
            <person name="Lipzen A."/>
            <person name="Lundell T."/>
            <person name="Morin E."/>
            <person name="Murat C."/>
            <person name="Sun H."/>
            <person name="Tunlid A."/>
            <person name="Henrissat B."/>
            <person name="Grigoriev I.V."/>
            <person name="Hibbett D.S."/>
            <person name="Martin F."/>
            <person name="Nordberg H.P."/>
            <person name="Cantor M.N."/>
            <person name="Hua S.X."/>
        </authorList>
    </citation>
    <scope>NUCLEOTIDE SEQUENCE [LARGE SCALE GENOMIC DNA]</scope>
    <source>
        <strain evidence="2 3">ATCC 200175</strain>
    </source>
</reference>
<feature type="compositionally biased region" description="Pro residues" evidence="1">
    <location>
        <begin position="187"/>
        <end position="207"/>
    </location>
</feature>
<sequence length="376" mass="40237">MGVESRSRGGREPGDEDGDNVRIHHAHVKPHPPGSTRQTASNEATDTLNPSATSTRPRLPAGTLRGPPNGSNENEGEKGDRVERASGTMTVGMRASTTDELTPPPPSTPLEGEMCGEELSRRAHEAAMHNIETPLAELRTTLSLQMPYNQRLSGEGQVLAIGHRQAVVTDVNEDGQRATNDTDDSPRTPPEPLPQPPPIPTPPPPSPDDPERRDDDDATRSRKTAAQQCTDAVHDSDGEKDSPDSQPLSTWRRTTLTERPEAVDEDSEADNVHHAQVESQKPQMTSQTAVVDEAADTSNPHATCAGTTVPVGTLHEPLNEVDEGVEKGGKGEKSGRASESEAPSSNGDGGDEDVRHAYVIPKPAPYQLPPPPNEPR</sequence>
<feature type="compositionally biased region" description="Polar residues" evidence="1">
    <location>
        <begin position="277"/>
        <end position="289"/>
    </location>
</feature>
<feature type="compositionally biased region" description="Pro residues" evidence="1">
    <location>
        <begin position="362"/>
        <end position="376"/>
    </location>
</feature>
<reference evidence="3" key="2">
    <citation type="submission" date="2015-01" db="EMBL/GenBank/DDBJ databases">
        <title>Evolutionary Origins and Diversification of the Mycorrhizal Mutualists.</title>
        <authorList>
            <consortium name="DOE Joint Genome Institute"/>
            <consortium name="Mycorrhizal Genomics Consortium"/>
            <person name="Kohler A."/>
            <person name="Kuo A."/>
            <person name="Nagy L.G."/>
            <person name="Floudas D."/>
            <person name="Copeland A."/>
            <person name="Barry K.W."/>
            <person name="Cichocki N."/>
            <person name="Veneault-Fourrey C."/>
            <person name="LaButti K."/>
            <person name="Lindquist E.A."/>
            <person name="Lipzen A."/>
            <person name="Lundell T."/>
            <person name="Morin E."/>
            <person name="Murat C."/>
            <person name="Riley R."/>
            <person name="Ohm R."/>
            <person name="Sun H."/>
            <person name="Tunlid A."/>
            <person name="Henrissat B."/>
            <person name="Grigoriev I.V."/>
            <person name="Hibbett D.S."/>
            <person name="Martin F."/>
        </authorList>
    </citation>
    <scope>NUCLEOTIDE SEQUENCE [LARGE SCALE GENOMIC DNA]</scope>
    <source>
        <strain evidence="3">ATCC 200175</strain>
    </source>
</reference>
<accession>A0A0C9SPF6</accession>
<dbReference type="EMBL" id="KN819531">
    <property type="protein sequence ID" value="KIJ08944.1"/>
    <property type="molecule type" value="Genomic_DNA"/>
</dbReference>
<keyword evidence="3" id="KW-1185">Reference proteome</keyword>
<feature type="compositionally biased region" description="Basic and acidic residues" evidence="1">
    <location>
        <begin position="1"/>
        <end position="13"/>
    </location>
</feature>
<feature type="compositionally biased region" description="Basic and acidic residues" evidence="1">
    <location>
        <begin position="75"/>
        <end position="84"/>
    </location>
</feature>
<evidence type="ECO:0000313" key="3">
    <source>
        <dbReference type="Proteomes" id="UP000053647"/>
    </source>
</evidence>
<feature type="compositionally biased region" description="Polar residues" evidence="1">
    <location>
        <begin position="244"/>
        <end position="254"/>
    </location>
</feature>
<feature type="compositionally biased region" description="Basic and acidic residues" evidence="1">
    <location>
        <begin position="324"/>
        <end position="339"/>
    </location>
</feature>
<feature type="compositionally biased region" description="Polar residues" evidence="1">
    <location>
        <begin position="35"/>
        <end position="56"/>
    </location>
</feature>
<organism evidence="2 3">
    <name type="scientific">Paxillus involutus ATCC 200175</name>
    <dbReference type="NCBI Taxonomy" id="664439"/>
    <lineage>
        <taxon>Eukaryota</taxon>
        <taxon>Fungi</taxon>
        <taxon>Dikarya</taxon>
        <taxon>Basidiomycota</taxon>
        <taxon>Agaricomycotina</taxon>
        <taxon>Agaricomycetes</taxon>
        <taxon>Agaricomycetidae</taxon>
        <taxon>Boletales</taxon>
        <taxon>Paxilineae</taxon>
        <taxon>Paxillaceae</taxon>
        <taxon>Paxillus</taxon>
    </lineage>
</organism>
<feature type="region of interest" description="Disordered" evidence="1">
    <location>
        <begin position="1"/>
        <end position="115"/>
    </location>
</feature>
<proteinExistence type="predicted"/>
<evidence type="ECO:0000256" key="1">
    <source>
        <dbReference type="SAM" id="MobiDB-lite"/>
    </source>
</evidence>
<evidence type="ECO:0000313" key="2">
    <source>
        <dbReference type="EMBL" id="KIJ08944.1"/>
    </source>
</evidence>
<gene>
    <name evidence="2" type="ORF">PAXINDRAFT_17952</name>
</gene>
<feature type="compositionally biased region" description="Basic and acidic residues" evidence="1">
    <location>
        <begin position="209"/>
        <end position="220"/>
    </location>
</feature>